<dbReference type="AlphaFoldDB" id="A0A7R9JJL0"/>
<accession>A0A7R9JJL0</accession>
<name>A0A7R9JJL0_TIMCA</name>
<reference evidence="1" key="1">
    <citation type="submission" date="2020-11" db="EMBL/GenBank/DDBJ databases">
        <authorList>
            <person name="Tran Van P."/>
        </authorList>
    </citation>
    <scope>NUCLEOTIDE SEQUENCE</scope>
</reference>
<dbReference type="EMBL" id="OE201264">
    <property type="protein sequence ID" value="CAD7580515.1"/>
    <property type="molecule type" value="Genomic_DNA"/>
</dbReference>
<gene>
    <name evidence="1" type="ORF">TCMB3V08_LOCUS13048</name>
</gene>
<sequence length="93" mass="11644">MGKFRKEFRRTFGFWWCREHRYTRRDTLTPHSSTYICRFTTGMFLGILPPQKHLHLQVYYRWEYFHCKNRNDSSERSNVRCPRDRCRLTIRHA</sequence>
<proteinExistence type="predicted"/>
<organism evidence="1">
    <name type="scientific">Timema californicum</name>
    <name type="common">California timema</name>
    <name type="synonym">Walking stick</name>
    <dbReference type="NCBI Taxonomy" id="61474"/>
    <lineage>
        <taxon>Eukaryota</taxon>
        <taxon>Metazoa</taxon>
        <taxon>Ecdysozoa</taxon>
        <taxon>Arthropoda</taxon>
        <taxon>Hexapoda</taxon>
        <taxon>Insecta</taxon>
        <taxon>Pterygota</taxon>
        <taxon>Neoptera</taxon>
        <taxon>Polyneoptera</taxon>
        <taxon>Phasmatodea</taxon>
        <taxon>Timematodea</taxon>
        <taxon>Timematoidea</taxon>
        <taxon>Timematidae</taxon>
        <taxon>Timema</taxon>
    </lineage>
</organism>
<protein>
    <submittedName>
        <fullName evidence="1">(California timema) hypothetical protein</fullName>
    </submittedName>
</protein>
<evidence type="ECO:0000313" key="1">
    <source>
        <dbReference type="EMBL" id="CAD7580515.1"/>
    </source>
</evidence>